<proteinExistence type="predicted"/>
<evidence type="ECO:0000313" key="1">
    <source>
        <dbReference type="EMBL" id="GAE16996.1"/>
    </source>
</evidence>
<protein>
    <submittedName>
        <fullName evidence="1">Uncharacterized protein</fullName>
    </submittedName>
</protein>
<dbReference type="EMBL" id="BAIQ01000051">
    <property type="protein sequence ID" value="GAE16996.1"/>
    <property type="molecule type" value="Genomic_DNA"/>
</dbReference>
<comment type="caution">
    <text evidence="1">The sequence shown here is derived from an EMBL/GenBank/DDBJ whole genome shotgun (WGS) entry which is preliminary data.</text>
</comment>
<gene>
    <name evidence="1" type="ORF">JCM6292_3525</name>
</gene>
<reference evidence="1 2" key="1">
    <citation type="journal article" date="2014" name="Genome Announc.">
        <title>Draft Genome Sequences of Three Strains of Bacteroides pyogenes Isolated from a Cat and Swine.</title>
        <authorList>
            <person name="Sakamoto M."/>
            <person name="Oshima K."/>
            <person name="Suda W."/>
            <person name="Kitamura K."/>
            <person name="Iida T."/>
            <person name="Hattori M."/>
            <person name="Ohkuma M."/>
        </authorList>
    </citation>
    <scope>NUCLEOTIDE SEQUENCE [LARGE SCALE GENOMIC DNA]</scope>
    <source>
        <strain evidence="1 2">JCM 6292</strain>
    </source>
</reference>
<organism evidence="1 2">
    <name type="scientific">Bacteroides pyogenes JCM 6292</name>
    <dbReference type="NCBI Taxonomy" id="1235809"/>
    <lineage>
        <taxon>Bacteria</taxon>
        <taxon>Pseudomonadati</taxon>
        <taxon>Bacteroidota</taxon>
        <taxon>Bacteroidia</taxon>
        <taxon>Bacteroidales</taxon>
        <taxon>Bacteroidaceae</taxon>
        <taxon>Bacteroides</taxon>
    </lineage>
</organism>
<evidence type="ECO:0000313" key="2">
    <source>
        <dbReference type="Proteomes" id="UP000018861"/>
    </source>
</evidence>
<sequence length="60" mass="6979">MLFTLYICKCKEIKSISAKRSCKSCHKRQQKLSENARLVSNGECTFGTPPKKQRMKHTYL</sequence>
<dbReference type="Proteomes" id="UP000018861">
    <property type="component" value="Unassembled WGS sequence"/>
</dbReference>
<name>W4PB31_9BACE</name>
<accession>W4PB31</accession>
<dbReference type="AlphaFoldDB" id="W4PB31"/>